<keyword evidence="2" id="KW-0472">Membrane</keyword>
<dbReference type="Proteomes" id="UP000483820">
    <property type="component" value="Chromosome V"/>
</dbReference>
<proteinExistence type="predicted"/>
<dbReference type="EMBL" id="WUAV01000005">
    <property type="protein sequence ID" value="KAF1750635.1"/>
    <property type="molecule type" value="Genomic_DNA"/>
</dbReference>
<evidence type="ECO:0000256" key="2">
    <source>
        <dbReference type="SAM" id="Phobius"/>
    </source>
</evidence>
<organism evidence="4 5">
    <name type="scientific">Caenorhabditis remanei</name>
    <name type="common">Caenorhabditis vulgaris</name>
    <dbReference type="NCBI Taxonomy" id="31234"/>
    <lineage>
        <taxon>Eukaryota</taxon>
        <taxon>Metazoa</taxon>
        <taxon>Ecdysozoa</taxon>
        <taxon>Nematoda</taxon>
        <taxon>Chromadorea</taxon>
        <taxon>Rhabditida</taxon>
        <taxon>Rhabditina</taxon>
        <taxon>Rhabditomorpha</taxon>
        <taxon>Rhabditoidea</taxon>
        <taxon>Rhabditidae</taxon>
        <taxon>Peloderinae</taxon>
        <taxon>Caenorhabditis</taxon>
    </lineage>
</organism>
<dbReference type="PANTHER" id="PTHR47520">
    <property type="entry name" value="CX DOMAIN-CONTAINING PROTEIN-RELATED"/>
    <property type="match status" value="1"/>
</dbReference>
<accession>A0A6A5G7J4</accession>
<evidence type="ECO:0000313" key="5">
    <source>
        <dbReference type="Proteomes" id="UP000483820"/>
    </source>
</evidence>
<feature type="region of interest" description="Disordered" evidence="1">
    <location>
        <begin position="271"/>
        <end position="291"/>
    </location>
</feature>
<keyword evidence="2" id="KW-1133">Transmembrane helix</keyword>
<name>A0A6A5G7J4_CAERE</name>
<feature type="domain" description="CX" evidence="3">
    <location>
        <begin position="162"/>
        <end position="219"/>
    </location>
</feature>
<sequence length="328" mass="35763">MPREVLVEVVDQVEPGVAARSARAHEAPAHRSGLQEGRIPGQVSGQAVIALGPDPGPVAPVLHSHHHPEALFLNQVPELTFIAPGPIIPFLDQAFLHHILDQTLGLAVIGMHPSGNAQYNTNFRQNVFHTTTTTTMFSYSPLTHTHVIISPVTPLYFGSYHYYWGGHYVHTPERPQQCEYTITDDDQELRNVTFSNGTKPTTLTFGCKSSESCCGLECCTSSSTWITIIVIIVGIVLLIVACSWCNKKGYCQNETVVTTGIPVIATTTTTTHSYTTQGPPPPPGFQQFGPPPSAPIYSNPPAYNNYEQNSPYGGRPISCGQIHTTYKQ</sequence>
<dbReference type="CTD" id="9827606"/>
<dbReference type="GeneID" id="9827606"/>
<dbReference type="InterPro" id="IPR002619">
    <property type="entry name" value="CX"/>
</dbReference>
<protein>
    <recommendedName>
        <fullName evidence="3">CX domain-containing protein</fullName>
    </recommendedName>
</protein>
<gene>
    <name evidence="4" type="ORF">GCK72_017186</name>
</gene>
<reference evidence="4 5" key="1">
    <citation type="submission" date="2019-12" db="EMBL/GenBank/DDBJ databases">
        <title>Chromosome-level assembly of the Caenorhabditis remanei genome.</title>
        <authorList>
            <person name="Teterina A.A."/>
            <person name="Willis J.H."/>
            <person name="Phillips P.C."/>
        </authorList>
    </citation>
    <scope>NUCLEOTIDE SEQUENCE [LARGE SCALE GENOMIC DNA]</scope>
    <source>
        <strain evidence="4 5">PX506</strain>
        <tissue evidence="4">Whole organism</tissue>
    </source>
</reference>
<comment type="caution">
    <text evidence="4">The sequence shown here is derived from an EMBL/GenBank/DDBJ whole genome shotgun (WGS) entry which is preliminary data.</text>
</comment>
<feature type="transmembrane region" description="Helical" evidence="2">
    <location>
        <begin position="225"/>
        <end position="245"/>
    </location>
</feature>
<dbReference type="RefSeq" id="XP_053580854.1">
    <property type="nucleotide sequence ID" value="XM_053731941.1"/>
</dbReference>
<dbReference type="AlphaFoldDB" id="A0A6A5G7J4"/>
<feature type="region of interest" description="Disordered" evidence="1">
    <location>
        <begin position="19"/>
        <end position="38"/>
    </location>
</feature>
<feature type="compositionally biased region" description="Pro residues" evidence="1">
    <location>
        <begin position="278"/>
        <end position="291"/>
    </location>
</feature>
<evidence type="ECO:0000259" key="3">
    <source>
        <dbReference type="Pfam" id="PF01705"/>
    </source>
</evidence>
<dbReference type="Pfam" id="PF01705">
    <property type="entry name" value="CX"/>
    <property type="match status" value="1"/>
</dbReference>
<keyword evidence="2" id="KW-0812">Transmembrane</keyword>
<evidence type="ECO:0000313" key="4">
    <source>
        <dbReference type="EMBL" id="KAF1750635.1"/>
    </source>
</evidence>
<dbReference type="KEGG" id="crq:GCK72_017186"/>
<evidence type="ECO:0000256" key="1">
    <source>
        <dbReference type="SAM" id="MobiDB-lite"/>
    </source>
</evidence>
<dbReference type="PANTHER" id="PTHR47520:SF6">
    <property type="entry name" value="CX DOMAIN-CONTAINING PROTEIN"/>
    <property type="match status" value="1"/>
</dbReference>